<proteinExistence type="predicted"/>
<evidence type="ECO:0000313" key="2">
    <source>
        <dbReference type="EMBL" id="MBH5390289.1"/>
    </source>
</evidence>
<name>A0ABS0PAG8_9BRAD</name>
<accession>A0ABS0PAG8</accession>
<comment type="caution">
    <text evidence="2">The sequence shown here is derived from an EMBL/GenBank/DDBJ whole genome shotgun (WGS) entry which is preliminary data.</text>
</comment>
<dbReference type="InterPro" id="IPR021937">
    <property type="entry name" value="DUF3551"/>
</dbReference>
<organism evidence="2 3">
    <name type="scientific">Bradyrhizobium diversitatis</name>
    <dbReference type="NCBI Taxonomy" id="2755406"/>
    <lineage>
        <taxon>Bacteria</taxon>
        <taxon>Pseudomonadati</taxon>
        <taxon>Pseudomonadota</taxon>
        <taxon>Alphaproteobacteria</taxon>
        <taxon>Hyphomicrobiales</taxon>
        <taxon>Nitrobacteraceae</taxon>
        <taxon>Bradyrhizobium</taxon>
    </lineage>
</organism>
<dbReference type="EMBL" id="JACEGD010000030">
    <property type="protein sequence ID" value="MBH5390289.1"/>
    <property type="molecule type" value="Genomic_DNA"/>
</dbReference>
<reference evidence="2 3" key="1">
    <citation type="submission" date="2020-07" db="EMBL/GenBank/DDBJ databases">
        <title>Bradyrhizobium diversity isolated from nodules of indigenous legumes of Western Australia.</title>
        <authorList>
            <person name="Klepa M.S."/>
        </authorList>
    </citation>
    <scope>NUCLEOTIDE SEQUENCE [LARGE SCALE GENOMIC DNA]</scope>
    <source>
        <strain evidence="2 3">CNPSo 4019</strain>
    </source>
</reference>
<dbReference type="RefSeq" id="WP_197968419.1">
    <property type="nucleotide sequence ID" value="NZ_JACEGD010000030.1"/>
</dbReference>
<dbReference type="Proteomes" id="UP001194539">
    <property type="component" value="Unassembled WGS sequence"/>
</dbReference>
<feature type="signal peptide" evidence="1">
    <location>
        <begin position="1"/>
        <end position="20"/>
    </location>
</feature>
<evidence type="ECO:0000313" key="3">
    <source>
        <dbReference type="Proteomes" id="UP001194539"/>
    </source>
</evidence>
<protein>
    <submittedName>
        <fullName evidence="2">DUF3551 domain-containing protein</fullName>
    </submittedName>
</protein>
<keyword evidence="3" id="KW-1185">Reference proteome</keyword>
<dbReference type="Pfam" id="PF12071">
    <property type="entry name" value="DUF3551"/>
    <property type="match status" value="1"/>
</dbReference>
<feature type="chain" id="PRO_5047485834" evidence="1">
    <location>
        <begin position="21"/>
        <end position="87"/>
    </location>
</feature>
<sequence>MRALGLSLFLLAIHFVPAQAQTYDPRYAKCMKVYEGSFGGGEWIDCSYTSLPQCQASAFGRAATCVINPYFAQAFPRGRYPRYPRAY</sequence>
<evidence type="ECO:0000256" key="1">
    <source>
        <dbReference type="SAM" id="SignalP"/>
    </source>
</evidence>
<gene>
    <name evidence="2" type="ORF">H1B27_28990</name>
</gene>
<keyword evidence="1" id="KW-0732">Signal</keyword>